<sequence length="169" mass="17677">MQAWAPGFVQPELVGGWVWDGSLGVWGSQACLTGSEPGSHFSATGAVTCRAQELGTGAAHWGPPARGERRRHTITNGVDCTLVSRGPGALPSCLGLDLAPTHVVSWTIPLPGRGPCGRNIGGSKPQFLSWFEPTWELAHGQVKKSFGQPLPGTALAPTCFPGTSGRPTR</sequence>
<accession>A0A6B0S7X1</accession>
<gene>
    <name evidence="1" type="ORF">E5288_WYG003980</name>
</gene>
<reference evidence="1" key="1">
    <citation type="submission" date="2019-10" db="EMBL/GenBank/DDBJ databases">
        <title>The sequence and de novo assembly of the wild yak genome.</title>
        <authorList>
            <person name="Liu Y."/>
        </authorList>
    </citation>
    <scope>NUCLEOTIDE SEQUENCE [LARGE SCALE GENOMIC DNA]</scope>
    <source>
        <strain evidence="1">WY2019</strain>
    </source>
</reference>
<name>A0A6B0S7X1_9CETA</name>
<keyword evidence="2" id="KW-1185">Reference proteome</keyword>
<dbReference type="AlphaFoldDB" id="A0A6B0S7X1"/>
<dbReference type="Proteomes" id="UP000322234">
    <property type="component" value="Unassembled WGS sequence"/>
</dbReference>
<dbReference type="EMBL" id="VBQZ03000207">
    <property type="protein sequence ID" value="MXQ97901.1"/>
    <property type="molecule type" value="Genomic_DNA"/>
</dbReference>
<comment type="caution">
    <text evidence="1">The sequence shown here is derived from an EMBL/GenBank/DDBJ whole genome shotgun (WGS) entry which is preliminary data.</text>
</comment>
<organism evidence="1 2">
    <name type="scientific">Bos mutus</name>
    <name type="common">wild yak</name>
    <dbReference type="NCBI Taxonomy" id="72004"/>
    <lineage>
        <taxon>Eukaryota</taxon>
        <taxon>Metazoa</taxon>
        <taxon>Chordata</taxon>
        <taxon>Craniata</taxon>
        <taxon>Vertebrata</taxon>
        <taxon>Euteleostomi</taxon>
        <taxon>Mammalia</taxon>
        <taxon>Eutheria</taxon>
        <taxon>Laurasiatheria</taxon>
        <taxon>Artiodactyla</taxon>
        <taxon>Ruminantia</taxon>
        <taxon>Pecora</taxon>
        <taxon>Bovidae</taxon>
        <taxon>Bovinae</taxon>
        <taxon>Bos</taxon>
    </lineage>
</organism>
<evidence type="ECO:0000313" key="1">
    <source>
        <dbReference type="EMBL" id="MXQ97901.1"/>
    </source>
</evidence>
<evidence type="ECO:0000313" key="2">
    <source>
        <dbReference type="Proteomes" id="UP000322234"/>
    </source>
</evidence>
<protein>
    <submittedName>
        <fullName evidence="1">Uncharacterized protein</fullName>
    </submittedName>
</protein>
<proteinExistence type="predicted"/>